<reference evidence="1 2" key="1">
    <citation type="submission" date="2018-11" db="EMBL/GenBank/DDBJ databases">
        <title>Parancylomarina longa gen. nov., sp. nov., isolated from sediments of southern Okinawa.</title>
        <authorList>
            <person name="Fu T."/>
        </authorList>
    </citation>
    <scope>NUCLEOTIDE SEQUENCE [LARGE SCALE GENOMIC DNA]</scope>
    <source>
        <strain evidence="1 2">T3-2 S1-C</strain>
    </source>
</reference>
<name>A0A434AUB4_9BACT</name>
<dbReference type="Proteomes" id="UP000282985">
    <property type="component" value="Unassembled WGS sequence"/>
</dbReference>
<dbReference type="EMBL" id="RJJX01000013">
    <property type="protein sequence ID" value="RUT77929.1"/>
    <property type="molecule type" value="Genomic_DNA"/>
</dbReference>
<protein>
    <submittedName>
        <fullName evidence="1">Uncharacterized protein</fullName>
    </submittedName>
</protein>
<dbReference type="InterPro" id="IPR045398">
    <property type="entry name" value="DUF6515"/>
</dbReference>
<proteinExistence type="predicted"/>
<evidence type="ECO:0000313" key="2">
    <source>
        <dbReference type="Proteomes" id="UP000282985"/>
    </source>
</evidence>
<dbReference type="OrthoDB" id="1119524at2"/>
<sequence>MNKYFIRISLLLILLTGLIGVSGQAEAKRVYKKHVVVRHRRYRSYPAKGTVIVNVKSAHSFRYNKKAYYRSNGVFYARSGRGYKIIAAPIGFRLRTLPSKHVRILVHGTSYFYHYGTFYITQGNEYVVVLPPVGLQVDDLPDGYQIIKNNGVRFYVVDGVYYKKVYLRNGHTVFEVVKAA</sequence>
<dbReference type="Pfam" id="PF20125">
    <property type="entry name" value="DUF6515"/>
    <property type="match status" value="1"/>
</dbReference>
<keyword evidence="2" id="KW-1185">Reference proteome</keyword>
<evidence type="ECO:0000313" key="1">
    <source>
        <dbReference type="EMBL" id="RUT77929.1"/>
    </source>
</evidence>
<gene>
    <name evidence="1" type="ORF">DLK05_10640</name>
</gene>
<accession>A0A434AUB4</accession>
<dbReference type="RefSeq" id="WP_127343959.1">
    <property type="nucleotide sequence ID" value="NZ_RJJX01000013.1"/>
</dbReference>
<dbReference type="AlphaFoldDB" id="A0A434AUB4"/>
<comment type="caution">
    <text evidence="1">The sequence shown here is derived from an EMBL/GenBank/DDBJ whole genome shotgun (WGS) entry which is preliminary data.</text>
</comment>
<organism evidence="1 2">
    <name type="scientific">Ancylomarina longa</name>
    <dbReference type="NCBI Taxonomy" id="2487017"/>
    <lineage>
        <taxon>Bacteria</taxon>
        <taxon>Pseudomonadati</taxon>
        <taxon>Bacteroidota</taxon>
        <taxon>Bacteroidia</taxon>
        <taxon>Marinilabiliales</taxon>
        <taxon>Marinifilaceae</taxon>
        <taxon>Ancylomarina</taxon>
    </lineage>
</organism>